<dbReference type="InterPro" id="IPR004821">
    <property type="entry name" value="Cyt_trans-like"/>
</dbReference>
<accession>A0A523XS01</accession>
<gene>
    <name evidence="2" type="ORF">E3J38_02820</name>
</gene>
<evidence type="ECO:0000313" key="2">
    <source>
        <dbReference type="EMBL" id="TET82074.1"/>
    </source>
</evidence>
<dbReference type="InterPro" id="IPR014729">
    <property type="entry name" value="Rossmann-like_a/b/a_fold"/>
</dbReference>
<dbReference type="Pfam" id="PF01467">
    <property type="entry name" value="CTP_transf_like"/>
    <property type="match status" value="1"/>
</dbReference>
<keyword evidence="2" id="KW-0808">Transferase</keyword>
<feature type="domain" description="Cytidyltransferase-like" evidence="1">
    <location>
        <begin position="8"/>
        <end position="28"/>
    </location>
</feature>
<dbReference type="Gene3D" id="3.40.50.620">
    <property type="entry name" value="HUPs"/>
    <property type="match status" value="1"/>
</dbReference>
<comment type="caution">
    <text evidence="2">The sequence shown here is derived from an EMBL/GenBank/DDBJ whole genome shotgun (WGS) entry which is preliminary data.</text>
</comment>
<keyword evidence="2" id="KW-0548">Nucleotidyltransferase</keyword>
<evidence type="ECO:0000313" key="3">
    <source>
        <dbReference type="Proteomes" id="UP000315534"/>
    </source>
</evidence>
<dbReference type="EMBL" id="SOIP01000170">
    <property type="protein sequence ID" value="TET82074.1"/>
    <property type="molecule type" value="Genomic_DNA"/>
</dbReference>
<sequence>MRRGSVCIFGGAFDPIHIGHLNVAEDLRLRMNFEKLYFD</sequence>
<protein>
    <submittedName>
        <fullName evidence="2">Nicotinic acid mononucleotide adenylyltransferase</fullName>
    </submittedName>
</protein>
<evidence type="ECO:0000259" key="1">
    <source>
        <dbReference type="Pfam" id="PF01467"/>
    </source>
</evidence>
<feature type="non-terminal residue" evidence="2">
    <location>
        <position position="39"/>
    </location>
</feature>
<name>A0A523XS01_UNCT6</name>
<organism evidence="2 3">
    <name type="scientific">candidate division TA06 bacterium</name>
    <dbReference type="NCBI Taxonomy" id="2250710"/>
    <lineage>
        <taxon>Bacteria</taxon>
        <taxon>Bacteria division TA06</taxon>
    </lineage>
</organism>
<dbReference type="Proteomes" id="UP000315534">
    <property type="component" value="Unassembled WGS sequence"/>
</dbReference>
<dbReference type="GO" id="GO:0016779">
    <property type="term" value="F:nucleotidyltransferase activity"/>
    <property type="evidence" value="ECO:0007669"/>
    <property type="project" value="UniProtKB-KW"/>
</dbReference>
<reference evidence="2 3" key="1">
    <citation type="submission" date="2019-03" db="EMBL/GenBank/DDBJ databases">
        <title>Metabolic potential of uncultured bacteria and archaea associated with petroleum seepage in deep-sea sediments.</title>
        <authorList>
            <person name="Dong X."/>
            <person name="Hubert C."/>
        </authorList>
    </citation>
    <scope>NUCLEOTIDE SEQUENCE [LARGE SCALE GENOMIC DNA]</scope>
    <source>
        <strain evidence="2">E29_bin36</strain>
    </source>
</reference>
<dbReference type="AlphaFoldDB" id="A0A523XS01"/>
<proteinExistence type="predicted"/>
<dbReference type="SUPFAM" id="SSF52374">
    <property type="entry name" value="Nucleotidylyl transferase"/>
    <property type="match status" value="1"/>
</dbReference>